<name>A0ABT1RG89_9HYPH</name>
<protein>
    <submittedName>
        <fullName evidence="2">Uncharacterized protein</fullName>
    </submittedName>
</protein>
<evidence type="ECO:0000313" key="3">
    <source>
        <dbReference type="Proteomes" id="UP000996601"/>
    </source>
</evidence>
<dbReference type="Proteomes" id="UP000996601">
    <property type="component" value="Unassembled WGS sequence"/>
</dbReference>
<reference evidence="2" key="1">
    <citation type="submission" date="2021-07" db="EMBL/GenBank/DDBJ databases">
        <title>Shinella sp. nov., a novel member of the genus Shinella from water.</title>
        <authorList>
            <person name="Deng Y."/>
        </authorList>
    </citation>
    <scope>NUCLEOTIDE SEQUENCE</scope>
    <source>
        <strain evidence="2">CPCC 100929</strain>
    </source>
</reference>
<evidence type="ECO:0000256" key="1">
    <source>
        <dbReference type="SAM" id="MobiDB-lite"/>
    </source>
</evidence>
<feature type="region of interest" description="Disordered" evidence="1">
    <location>
        <begin position="128"/>
        <end position="151"/>
    </location>
</feature>
<keyword evidence="3" id="KW-1185">Reference proteome</keyword>
<comment type="caution">
    <text evidence="2">The sequence shown here is derived from an EMBL/GenBank/DDBJ whole genome shotgun (WGS) entry which is preliminary data.</text>
</comment>
<proteinExistence type="predicted"/>
<dbReference type="RefSeq" id="WP_256120800.1">
    <property type="nucleotide sequence ID" value="NZ_WHSB02000018.1"/>
</dbReference>
<sequence>MKIDGSMLSAYTLGKPRTPTSDDSLYSGMGGGGSSARNIPTVSPTAPISSGFANALWLTQAKLDKAEDGSDGLVAEFMELSKMTPAERLRKEMLEEMGLTEESLAALPPEARDAIEEEIRRAMKQQLGIDENPQAGTAAGQAAAGTEEAEA</sequence>
<gene>
    <name evidence="2" type="ORF">GB927_029480</name>
</gene>
<evidence type="ECO:0000313" key="2">
    <source>
        <dbReference type="EMBL" id="MCQ4634200.1"/>
    </source>
</evidence>
<feature type="compositionally biased region" description="Low complexity" evidence="1">
    <location>
        <begin position="134"/>
        <end position="151"/>
    </location>
</feature>
<organism evidence="2 3">
    <name type="scientific">Shinella lacus</name>
    <dbReference type="NCBI Taxonomy" id="2654216"/>
    <lineage>
        <taxon>Bacteria</taxon>
        <taxon>Pseudomonadati</taxon>
        <taxon>Pseudomonadota</taxon>
        <taxon>Alphaproteobacteria</taxon>
        <taxon>Hyphomicrobiales</taxon>
        <taxon>Rhizobiaceae</taxon>
        <taxon>Shinella</taxon>
    </lineage>
</organism>
<dbReference type="EMBL" id="WHSB02000018">
    <property type="protein sequence ID" value="MCQ4634200.1"/>
    <property type="molecule type" value="Genomic_DNA"/>
</dbReference>
<accession>A0ABT1RG89</accession>
<feature type="region of interest" description="Disordered" evidence="1">
    <location>
        <begin position="11"/>
        <end position="42"/>
    </location>
</feature>